<gene>
    <name evidence="1" type="ORF">L3Q82_020851</name>
</gene>
<dbReference type="Proteomes" id="UP000831701">
    <property type="component" value="Chromosome 24"/>
</dbReference>
<evidence type="ECO:0000313" key="1">
    <source>
        <dbReference type="EMBL" id="KAI3352036.1"/>
    </source>
</evidence>
<keyword evidence="2" id="KW-1185">Reference proteome</keyword>
<accession>A0ACB8V945</accession>
<comment type="caution">
    <text evidence="1">The sequence shown here is derived from an EMBL/GenBank/DDBJ whole genome shotgun (WGS) entry which is preliminary data.</text>
</comment>
<sequence>MGERRALAKLSTIMDNTSHPLHQTVGALSSSFSNRLRHPRCRKERFRSRGWFRSIDLWVMGPARFRCATLLLVVVANVAGGLFPPRHYMALCRLS</sequence>
<name>A0ACB8V945_9TELE</name>
<protein>
    <submittedName>
        <fullName evidence="1">Uncharacterized protein</fullName>
    </submittedName>
</protein>
<dbReference type="EMBL" id="CM041554">
    <property type="protein sequence ID" value="KAI3352036.1"/>
    <property type="molecule type" value="Genomic_DNA"/>
</dbReference>
<evidence type="ECO:0000313" key="2">
    <source>
        <dbReference type="Proteomes" id="UP000831701"/>
    </source>
</evidence>
<proteinExistence type="predicted"/>
<organism evidence="1 2">
    <name type="scientific">Scortum barcoo</name>
    <name type="common">barcoo grunter</name>
    <dbReference type="NCBI Taxonomy" id="214431"/>
    <lineage>
        <taxon>Eukaryota</taxon>
        <taxon>Metazoa</taxon>
        <taxon>Chordata</taxon>
        <taxon>Craniata</taxon>
        <taxon>Vertebrata</taxon>
        <taxon>Euteleostomi</taxon>
        <taxon>Actinopterygii</taxon>
        <taxon>Neopterygii</taxon>
        <taxon>Teleostei</taxon>
        <taxon>Neoteleostei</taxon>
        <taxon>Acanthomorphata</taxon>
        <taxon>Eupercaria</taxon>
        <taxon>Centrarchiformes</taxon>
        <taxon>Terapontoidei</taxon>
        <taxon>Terapontidae</taxon>
        <taxon>Scortum</taxon>
    </lineage>
</organism>
<reference evidence="1" key="1">
    <citation type="submission" date="2022-04" db="EMBL/GenBank/DDBJ databases">
        <title>Jade perch genome.</title>
        <authorList>
            <person name="Chao B."/>
        </authorList>
    </citation>
    <scope>NUCLEOTIDE SEQUENCE</scope>
    <source>
        <strain evidence="1">CB-2022</strain>
    </source>
</reference>